<dbReference type="Pfam" id="PF09351">
    <property type="entry name" value="DUF1993"/>
    <property type="match status" value="1"/>
</dbReference>
<name>A0AA38RF72_9PEZI</name>
<proteinExistence type="predicted"/>
<protein>
    <recommendedName>
        <fullName evidence="3">Helix-turn-helix-domain containing protein type</fullName>
    </recommendedName>
</protein>
<evidence type="ECO:0000313" key="2">
    <source>
        <dbReference type="Proteomes" id="UP001174694"/>
    </source>
</evidence>
<organism evidence="1 2">
    <name type="scientific">Pleurostoma richardsiae</name>
    <dbReference type="NCBI Taxonomy" id="41990"/>
    <lineage>
        <taxon>Eukaryota</taxon>
        <taxon>Fungi</taxon>
        <taxon>Dikarya</taxon>
        <taxon>Ascomycota</taxon>
        <taxon>Pezizomycotina</taxon>
        <taxon>Sordariomycetes</taxon>
        <taxon>Sordariomycetidae</taxon>
        <taxon>Calosphaeriales</taxon>
        <taxon>Pleurostomataceae</taxon>
        <taxon>Pleurostoma</taxon>
    </lineage>
</organism>
<dbReference type="InterPro" id="IPR034660">
    <property type="entry name" value="DinB/YfiT-like"/>
</dbReference>
<dbReference type="Proteomes" id="UP001174694">
    <property type="component" value="Unassembled WGS sequence"/>
</dbReference>
<keyword evidence="2" id="KW-1185">Reference proteome</keyword>
<gene>
    <name evidence="1" type="ORF">NKR23_g5685</name>
</gene>
<accession>A0AA38RF72</accession>
<dbReference type="AlphaFoldDB" id="A0AA38RF72"/>
<dbReference type="PANTHER" id="PTHR36922">
    <property type="entry name" value="BLL2446 PROTEIN"/>
    <property type="match status" value="1"/>
</dbReference>
<dbReference type="Gene3D" id="1.20.120.450">
    <property type="entry name" value="dinb family like domain"/>
    <property type="match status" value="1"/>
</dbReference>
<dbReference type="PANTHER" id="PTHR36922:SF1">
    <property type="entry name" value="DUF1993 DOMAIN-CONTAINING PROTEIN"/>
    <property type="match status" value="1"/>
</dbReference>
<evidence type="ECO:0008006" key="3">
    <source>
        <dbReference type="Google" id="ProtNLM"/>
    </source>
</evidence>
<dbReference type="EMBL" id="JANBVO010000015">
    <property type="protein sequence ID" value="KAJ9144953.1"/>
    <property type="molecule type" value="Genomic_DNA"/>
</dbReference>
<dbReference type="SUPFAM" id="SSF109854">
    <property type="entry name" value="DinB/YfiT-like putative metalloenzymes"/>
    <property type="match status" value="1"/>
</dbReference>
<reference evidence="1" key="1">
    <citation type="submission" date="2022-07" db="EMBL/GenBank/DDBJ databases">
        <title>Fungi with potential for degradation of polypropylene.</title>
        <authorList>
            <person name="Gostincar C."/>
        </authorList>
    </citation>
    <scope>NUCLEOTIDE SEQUENCE</scope>
    <source>
        <strain evidence="1">EXF-13308</strain>
    </source>
</reference>
<comment type="caution">
    <text evidence="1">The sequence shown here is derived from an EMBL/GenBank/DDBJ whole genome shotgun (WGS) entry which is preliminary data.</text>
</comment>
<evidence type="ECO:0000313" key="1">
    <source>
        <dbReference type="EMBL" id="KAJ9144953.1"/>
    </source>
</evidence>
<sequence length="170" mass="19115">MAGFTVYDVVITTFINGLKTFDHILSKAEEYAEEKGLDVNTVFAEARLIQDQNPLTFQVQNATKVVKLSVGRLTGVELEPFSDKEKTIEDLHKRIQDTLQLLKSIKPDDVNPKGDEEIEVPFGRVSRKNAVLAHGIPNFFFHLTTAYSILRHKGVPLGKADFITDFIGQR</sequence>
<dbReference type="InterPro" id="IPR018531">
    <property type="entry name" value="DUF1993"/>
</dbReference>